<accession>A0A3S4UJJ9</accession>
<name>A0A3S4UJJ9_9GAMM</name>
<dbReference type="Proteomes" id="UP000274100">
    <property type="component" value="Chromosome"/>
</dbReference>
<proteinExistence type="predicted"/>
<dbReference type="KEGG" id="mcun:NCTC10297_00220"/>
<evidence type="ECO:0008006" key="3">
    <source>
        <dbReference type="Google" id="ProtNLM"/>
    </source>
</evidence>
<dbReference type="OrthoDB" id="6717916at2"/>
<dbReference type="AlphaFoldDB" id="A0A3S4UJJ9"/>
<reference evidence="1 2" key="1">
    <citation type="submission" date="2018-12" db="EMBL/GenBank/DDBJ databases">
        <authorList>
            <consortium name="Pathogen Informatics"/>
        </authorList>
    </citation>
    <scope>NUCLEOTIDE SEQUENCE [LARGE SCALE GENOMIC DNA]</scope>
    <source>
        <strain evidence="1 2">NCTC10297</strain>
    </source>
</reference>
<sequence length="236" mass="27315">MSASQQSIIVRQWHIIQFLLRSSGYVSTNDIKSYLDTKQIPAEIRTIQRDMATLATALPLECRKDDKPYSWRWQRLENVERVDLSLSEMLVFHQVDTQLRGVLPADLMERLEPLLSRSRLTLAMIGQDLDMHLNTDSTDTPSGQSIKKKGTQGFIDPYTSPAGILYKWLRQMKSHLRRTQTDKITPRILFEQLPHWRTLVSTEDLQNLETELLNIGLHPLSQEIHQTLKKSNNPTN</sequence>
<protein>
    <recommendedName>
        <fullName evidence="3">WYL domain-containing protein</fullName>
    </recommendedName>
</protein>
<organism evidence="1 2">
    <name type="scientific">Moraxella cuniculi</name>
    <dbReference type="NCBI Taxonomy" id="34061"/>
    <lineage>
        <taxon>Bacteria</taxon>
        <taxon>Pseudomonadati</taxon>
        <taxon>Pseudomonadota</taxon>
        <taxon>Gammaproteobacteria</taxon>
        <taxon>Moraxellales</taxon>
        <taxon>Moraxellaceae</taxon>
        <taxon>Moraxella</taxon>
    </lineage>
</organism>
<gene>
    <name evidence="1" type="ORF">NCTC10297_00220</name>
</gene>
<evidence type="ECO:0000313" key="2">
    <source>
        <dbReference type="Proteomes" id="UP000274100"/>
    </source>
</evidence>
<dbReference type="EMBL" id="LR134343">
    <property type="protein sequence ID" value="VEG12301.1"/>
    <property type="molecule type" value="Genomic_DNA"/>
</dbReference>
<dbReference type="RefSeq" id="WP_126329482.1">
    <property type="nucleotide sequence ID" value="NZ_LR134343.1"/>
</dbReference>
<evidence type="ECO:0000313" key="1">
    <source>
        <dbReference type="EMBL" id="VEG12301.1"/>
    </source>
</evidence>